<dbReference type="EMBL" id="JAACVF010000033">
    <property type="protein sequence ID" value="NCN64695.1"/>
    <property type="molecule type" value="Genomic_DNA"/>
</dbReference>
<dbReference type="AlphaFoldDB" id="A0A8J7YTV0"/>
<comment type="caution">
    <text evidence="2">The sequence shown here is derived from an EMBL/GenBank/DDBJ whole genome shotgun (WGS) entry which is preliminary data.</text>
</comment>
<evidence type="ECO:0000313" key="2">
    <source>
        <dbReference type="EMBL" id="NCS91072.1"/>
    </source>
</evidence>
<accession>A0A8J7YTV0</accession>
<evidence type="ECO:0000313" key="1">
    <source>
        <dbReference type="EMBL" id="NCN64695.1"/>
    </source>
</evidence>
<gene>
    <name evidence="2" type="ORF">GW779_01430</name>
    <name evidence="1" type="ORF">GW910_01265</name>
</gene>
<protein>
    <recommendedName>
        <fullName evidence="4">DUF5678 domain-containing protein</fullName>
    </recommendedName>
</protein>
<dbReference type="Proteomes" id="UP000738826">
    <property type="component" value="Unassembled WGS sequence"/>
</dbReference>
<proteinExistence type="predicted"/>
<evidence type="ECO:0008006" key="4">
    <source>
        <dbReference type="Google" id="ProtNLM"/>
    </source>
</evidence>
<reference evidence="2" key="1">
    <citation type="submission" date="2019-11" db="EMBL/GenBank/DDBJ databases">
        <title>Lipid analysis of CO2-rich subsurface aquifers suggests an autotrophy-based deep biosphere with lysolipids enriched in CPR bacteria.</title>
        <authorList>
            <person name="Probst A.J."/>
            <person name="Elling F.J."/>
            <person name="Castelle C.J."/>
            <person name="Zhu Q."/>
            <person name="Elvert M."/>
            <person name="Birarda G."/>
            <person name="Holman H.-Y."/>
            <person name="Lane K.R."/>
            <person name="Ladd B."/>
            <person name="Ryan M.C."/>
            <person name="Woyke T."/>
            <person name="Hinrichs K.-U."/>
            <person name="Banfield J.F."/>
        </authorList>
    </citation>
    <scope>NUCLEOTIDE SEQUENCE</scope>
    <source>
        <strain evidence="1">CG_2015-01_33_1645</strain>
        <strain evidence="2">CG_2015-04_33_537</strain>
    </source>
</reference>
<dbReference type="EMBL" id="JAACQH010000024">
    <property type="protein sequence ID" value="NCS91072.1"/>
    <property type="molecule type" value="Genomic_DNA"/>
</dbReference>
<evidence type="ECO:0000313" key="3">
    <source>
        <dbReference type="Proteomes" id="UP000738826"/>
    </source>
</evidence>
<dbReference type="Proteomes" id="UP000768163">
    <property type="component" value="Unassembled WGS sequence"/>
</dbReference>
<organism evidence="2 3">
    <name type="scientific">Candidatus Altarchaeum hamiconexum</name>
    <dbReference type="NCBI Taxonomy" id="1803513"/>
    <lineage>
        <taxon>Archaea</taxon>
        <taxon>Candidatus Altarchaeota</taxon>
        <taxon>Candidatus Altiarchaeia</taxon>
        <taxon>Candidatus Altarchaeales</taxon>
        <taxon>Candidatus Altarchaeaceae</taxon>
        <taxon>Candidatus Altarchaeum</taxon>
    </lineage>
</organism>
<name>A0A8J7YTV0_9ARCH</name>
<sequence length="47" mass="5415">MDKTFNWFTKADLSKYKGKYGYVVGSKVVGADDDSEKVYCFAKKIPW</sequence>